<reference evidence="1" key="1">
    <citation type="submission" date="2022-11" db="EMBL/GenBank/DDBJ databases">
        <title>Genome Sequence of Boeremia exigua.</title>
        <authorList>
            <person name="Buettner E."/>
        </authorList>
    </citation>
    <scope>NUCLEOTIDE SEQUENCE</scope>
    <source>
        <strain evidence="1">CU02</strain>
    </source>
</reference>
<keyword evidence="2" id="KW-1185">Reference proteome</keyword>
<accession>A0ACC2IIR2</accession>
<gene>
    <name evidence="1" type="ORF">OPT61_g3205</name>
</gene>
<sequence>MKGAGTADLVCDERNRCAIIHGRQTALVASIAELPLLLAVTKTTPHGVAAYNVSPGVCALTSLVLHKRIPDPVPEPSTRTSPPTRNSLSIEGGFLEAWAQGYNVGSLVILILIVFCNYRSGIWLHKLILLEVGAPPKTVIQSEIDFLQLVLALWHGTFIFVEDPYYGWYLSATATLLFVSYFLHNVVAWLKIRPFLPRWGSRSFIISLLCVQPFWVAEAWSNFSYFNDLGSDANVRMRPWEALVRDPWWIFTTWKLIDAIKKTYGFKIWALIRINSRFGVMLLCMFLSIAFLLTDAAISAARVTASSGINPYWRFALVFKCASDTIFLDDFKSVLDDIVHRKFSSANGTVHPGSSAGLSSGHDVRRRSRSRGDEFIEYASFAQPPNDLDIPAPVPSTARLRFLNPFTAQRNRSDIPGINVEQEMSVTPERRQTSHDSGNSKSPMLPMPAHTVYSNEGLRADQSDGSLMTGRLV</sequence>
<dbReference type="EMBL" id="JAPHNI010000160">
    <property type="protein sequence ID" value="KAJ8115060.1"/>
    <property type="molecule type" value="Genomic_DNA"/>
</dbReference>
<name>A0ACC2IIR2_9PLEO</name>
<dbReference type="Proteomes" id="UP001153331">
    <property type="component" value="Unassembled WGS sequence"/>
</dbReference>
<comment type="caution">
    <text evidence="1">The sequence shown here is derived from an EMBL/GenBank/DDBJ whole genome shotgun (WGS) entry which is preliminary data.</text>
</comment>
<evidence type="ECO:0000313" key="1">
    <source>
        <dbReference type="EMBL" id="KAJ8115060.1"/>
    </source>
</evidence>
<organism evidence="1 2">
    <name type="scientific">Boeremia exigua</name>
    <dbReference type="NCBI Taxonomy" id="749465"/>
    <lineage>
        <taxon>Eukaryota</taxon>
        <taxon>Fungi</taxon>
        <taxon>Dikarya</taxon>
        <taxon>Ascomycota</taxon>
        <taxon>Pezizomycotina</taxon>
        <taxon>Dothideomycetes</taxon>
        <taxon>Pleosporomycetidae</taxon>
        <taxon>Pleosporales</taxon>
        <taxon>Pleosporineae</taxon>
        <taxon>Didymellaceae</taxon>
        <taxon>Boeremia</taxon>
    </lineage>
</organism>
<proteinExistence type="predicted"/>
<evidence type="ECO:0000313" key="2">
    <source>
        <dbReference type="Proteomes" id="UP001153331"/>
    </source>
</evidence>
<protein>
    <submittedName>
        <fullName evidence="1">Uncharacterized protein</fullName>
    </submittedName>
</protein>